<sequence>MPKTLDILLEPLDNERLSNLCGTLDENLRQIETAYDVSISRRGEHFALRGHPSQSVLAHKALKHFYAQADEHLTVDDIQLGLVELANLSQASQSAPALLTRKSDLHGRTPRQVQYLRQIQDFDITFGVGPAGTGKTFLAVASAVDALEREHVERIILTRPAVEAGERLGFLPGDLSQKVDPYLRPLYDALYDLLGFERVGKLFEKGAIEIAPLAFMRGRTLNHSFIILDEAQNTTPEQMKMFLTRIGIGAKAVVTGDLTQVDLPRGTRSGLREAVDVLSNVRGIAFTEFLREDVVRHPLVARIVEAYEKSARRREREQARKRKEDDTHDPA</sequence>
<name>A0A6C1B548_9RHOO</name>
<dbReference type="RefSeq" id="WP_173766833.1">
    <property type="nucleotide sequence ID" value="NZ_CP048836.1"/>
</dbReference>
<feature type="domain" description="PhoH-like protein" evidence="8">
    <location>
        <begin position="106"/>
        <end position="308"/>
    </location>
</feature>
<dbReference type="SUPFAM" id="SSF52540">
    <property type="entry name" value="P-loop containing nucleoside triphosphate hydrolases"/>
    <property type="match status" value="1"/>
</dbReference>
<reference evidence="9 10" key="1">
    <citation type="submission" date="2020-02" db="EMBL/GenBank/DDBJ databases">
        <title>Nitrogenibacter mangrovi gen. nov., sp. nov. isolated from mangrove sediment, a denitrifying betaproteobacterium.</title>
        <authorList>
            <person name="Liao H."/>
            <person name="Tian Y."/>
        </authorList>
    </citation>
    <scope>NUCLEOTIDE SEQUENCE [LARGE SCALE GENOMIC DNA]</scope>
    <source>
        <strain evidence="9 10">M9-3-2</strain>
    </source>
</reference>
<dbReference type="GO" id="GO:0005524">
    <property type="term" value="F:ATP binding"/>
    <property type="evidence" value="ECO:0007669"/>
    <property type="project" value="UniProtKB-KW"/>
</dbReference>
<protein>
    <recommendedName>
        <fullName evidence="6">PhoH-like protein</fullName>
    </recommendedName>
</protein>
<dbReference type="InterPro" id="IPR003714">
    <property type="entry name" value="PhoH"/>
</dbReference>
<dbReference type="InterPro" id="IPR027417">
    <property type="entry name" value="P-loop_NTPase"/>
</dbReference>
<evidence type="ECO:0000256" key="6">
    <source>
        <dbReference type="ARBA" id="ARBA00039970"/>
    </source>
</evidence>
<keyword evidence="4" id="KW-0547">Nucleotide-binding</keyword>
<evidence type="ECO:0000256" key="4">
    <source>
        <dbReference type="ARBA" id="ARBA00022741"/>
    </source>
</evidence>
<evidence type="ECO:0000256" key="7">
    <source>
        <dbReference type="SAM" id="MobiDB-lite"/>
    </source>
</evidence>
<dbReference type="EMBL" id="CP048836">
    <property type="protein sequence ID" value="QID18812.1"/>
    <property type="molecule type" value="Genomic_DNA"/>
</dbReference>
<keyword evidence="10" id="KW-1185">Reference proteome</keyword>
<dbReference type="AlphaFoldDB" id="A0A6C1B548"/>
<evidence type="ECO:0000256" key="2">
    <source>
        <dbReference type="ARBA" id="ARBA00010393"/>
    </source>
</evidence>
<dbReference type="GO" id="GO:0005829">
    <property type="term" value="C:cytosol"/>
    <property type="evidence" value="ECO:0007669"/>
    <property type="project" value="TreeGrafter"/>
</dbReference>
<proteinExistence type="inferred from homology"/>
<comment type="subcellular location">
    <subcellularLocation>
        <location evidence="1">Cytoplasm</location>
    </subcellularLocation>
</comment>
<accession>A0A6C1B548</accession>
<keyword evidence="3" id="KW-0963">Cytoplasm</keyword>
<evidence type="ECO:0000256" key="1">
    <source>
        <dbReference type="ARBA" id="ARBA00004496"/>
    </source>
</evidence>
<feature type="region of interest" description="Disordered" evidence="7">
    <location>
        <begin position="310"/>
        <end position="331"/>
    </location>
</feature>
<evidence type="ECO:0000259" key="8">
    <source>
        <dbReference type="Pfam" id="PF02562"/>
    </source>
</evidence>
<gene>
    <name evidence="9" type="ORF">G3580_14995</name>
</gene>
<dbReference type="PANTHER" id="PTHR30473:SF1">
    <property type="entry name" value="PHOH-LIKE PROTEIN"/>
    <property type="match status" value="1"/>
</dbReference>
<dbReference type="Gene3D" id="3.40.50.300">
    <property type="entry name" value="P-loop containing nucleotide triphosphate hydrolases"/>
    <property type="match status" value="1"/>
</dbReference>
<dbReference type="Proteomes" id="UP000501991">
    <property type="component" value="Chromosome"/>
</dbReference>
<dbReference type="PANTHER" id="PTHR30473">
    <property type="entry name" value="PROTEIN PHOH"/>
    <property type="match status" value="1"/>
</dbReference>
<dbReference type="KEGG" id="azq:G3580_14995"/>
<comment type="similarity">
    <text evidence="2">Belongs to the PhoH family.</text>
</comment>
<evidence type="ECO:0000256" key="5">
    <source>
        <dbReference type="ARBA" id="ARBA00022840"/>
    </source>
</evidence>
<keyword evidence="5" id="KW-0067">ATP-binding</keyword>
<evidence type="ECO:0000313" key="9">
    <source>
        <dbReference type="EMBL" id="QID18812.1"/>
    </source>
</evidence>
<evidence type="ECO:0000256" key="3">
    <source>
        <dbReference type="ARBA" id="ARBA00022490"/>
    </source>
</evidence>
<dbReference type="Pfam" id="PF02562">
    <property type="entry name" value="PhoH"/>
    <property type="match status" value="1"/>
</dbReference>
<organism evidence="9 10">
    <name type="scientific">Nitrogeniibacter mangrovi</name>
    <dbReference type="NCBI Taxonomy" id="2016596"/>
    <lineage>
        <taxon>Bacteria</taxon>
        <taxon>Pseudomonadati</taxon>
        <taxon>Pseudomonadota</taxon>
        <taxon>Betaproteobacteria</taxon>
        <taxon>Rhodocyclales</taxon>
        <taxon>Zoogloeaceae</taxon>
        <taxon>Nitrogeniibacter</taxon>
    </lineage>
</organism>
<dbReference type="InterPro" id="IPR051451">
    <property type="entry name" value="PhoH2-like"/>
</dbReference>
<dbReference type="FunFam" id="3.40.50.300:FF:000013">
    <property type="entry name" value="PhoH family ATPase"/>
    <property type="match status" value="1"/>
</dbReference>
<evidence type="ECO:0000313" key="10">
    <source>
        <dbReference type="Proteomes" id="UP000501991"/>
    </source>
</evidence>